<dbReference type="EMBL" id="BARS01047204">
    <property type="protein sequence ID" value="GAG37501.1"/>
    <property type="molecule type" value="Genomic_DNA"/>
</dbReference>
<protein>
    <recommendedName>
        <fullName evidence="2">Alpha/beta hydrolase</fullName>
    </recommendedName>
</protein>
<dbReference type="InterPro" id="IPR051411">
    <property type="entry name" value="Polyketide_trans_af380"/>
</dbReference>
<comment type="caution">
    <text evidence="1">The sequence shown here is derived from an EMBL/GenBank/DDBJ whole genome shotgun (WGS) entry which is preliminary data.</text>
</comment>
<proteinExistence type="predicted"/>
<organism evidence="1">
    <name type="scientific">marine sediment metagenome</name>
    <dbReference type="NCBI Taxonomy" id="412755"/>
    <lineage>
        <taxon>unclassified sequences</taxon>
        <taxon>metagenomes</taxon>
        <taxon>ecological metagenomes</taxon>
    </lineage>
</organism>
<dbReference type="Gene3D" id="3.40.50.1820">
    <property type="entry name" value="alpha/beta hydrolase"/>
    <property type="match status" value="1"/>
</dbReference>
<dbReference type="AlphaFoldDB" id="X0YLC5"/>
<dbReference type="SUPFAM" id="SSF53474">
    <property type="entry name" value="alpha/beta-Hydrolases"/>
    <property type="match status" value="1"/>
</dbReference>
<dbReference type="InterPro" id="IPR029058">
    <property type="entry name" value="AB_hydrolase_fold"/>
</dbReference>
<feature type="non-terminal residue" evidence="1">
    <location>
        <position position="1"/>
    </location>
</feature>
<dbReference type="PANTHER" id="PTHR47751">
    <property type="entry name" value="SUPERFAMILY HYDROLASE, PUTATIVE (AFU_ORTHOLOGUE AFUA_2G16580)-RELATED"/>
    <property type="match status" value="1"/>
</dbReference>
<name>X0YLC5_9ZZZZ</name>
<evidence type="ECO:0008006" key="2">
    <source>
        <dbReference type="Google" id="ProtNLM"/>
    </source>
</evidence>
<evidence type="ECO:0000313" key="1">
    <source>
        <dbReference type="EMBL" id="GAG37501.1"/>
    </source>
</evidence>
<gene>
    <name evidence="1" type="ORF">S01H1_70938</name>
</gene>
<reference evidence="1" key="1">
    <citation type="journal article" date="2014" name="Front. Microbiol.">
        <title>High frequency of phylogenetically diverse reductive dehalogenase-homologous genes in deep subseafloor sedimentary metagenomes.</title>
        <authorList>
            <person name="Kawai M."/>
            <person name="Futagami T."/>
            <person name="Toyoda A."/>
            <person name="Takaki Y."/>
            <person name="Nishi S."/>
            <person name="Hori S."/>
            <person name="Arai W."/>
            <person name="Tsubouchi T."/>
            <person name="Morono Y."/>
            <person name="Uchiyama I."/>
            <person name="Ito T."/>
            <person name="Fujiyama A."/>
            <person name="Inagaki F."/>
            <person name="Takami H."/>
        </authorList>
    </citation>
    <scope>NUCLEOTIDE SEQUENCE</scope>
    <source>
        <strain evidence="1">Expedition CK06-06</strain>
    </source>
</reference>
<dbReference type="Gene3D" id="1.10.10.800">
    <property type="match status" value="1"/>
</dbReference>
<dbReference type="PANTHER" id="PTHR47751:SF1">
    <property type="entry name" value="SUPERFAMILY HYDROLASE, PUTATIVE (AFU_ORTHOLOGUE AFUA_2G16580)-RELATED"/>
    <property type="match status" value="1"/>
</dbReference>
<accession>X0YLC5</accession>
<sequence>YVEAGSNARTSDISSGEYAIMPLAPMKESDAPNEELRQAWEYYHTPRAQYPTAPGYATLRSLNQIITYDAYHMAEVYLTQPTQIVAGSQAGSKWMSDDLYDRASSQDKRYHIVEGANHMDLYDGKAYVAEAISVLAPFFEETL</sequence>